<evidence type="ECO:0000313" key="1">
    <source>
        <dbReference type="EMBL" id="JAD70450.1"/>
    </source>
</evidence>
<reference evidence="1" key="1">
    <citation type="submission" date="2014-09" db="EMBL/GenBank/DDBJ databases">
        <authorList>
            <person name="Magalhaes I.L.F."/>
            <person name="Oliveira U."/>
            <person name="Santos F.R."/>
            <person name="Vidigal T.H.D.A."/>
            <person name="Brescovit A.D."/>
            <person name="Santos A.J."/>
        </authorList>
    </citation>
    <scope>NUCLEOTIDE SEQUENCE</scope>
    <source>
        <tissue evidence="1">Shoot tissue taken approximately 20 cm above the soil surface</tissue>
    </source>
</reference>
<reference evidence="1" key="2">
    <citation type="journal article" date="2015" name="Data Brief">
        <title>Shoot transcriptome of the giant reed, Arundo donax.</title>
        <authorList>
            <person name="Barrero R.A."/>
            <person name="Guerrero F.D."/>
            <person name="Moolhuijzen P."/>
            <person name="Goolsby J.A."/>
            <person name="Tidwell J."/>
            <person name="Bellgard S.E."/>
            <person name="Bellgard M.I."/>
        </authorList>
    </citation>
    <scope>NUCLEOTIDE SEQUENCE</scope>
    <source>
        <tissue evidence="1">Shoot tissue taken approximately 20 cm above the soil surface</tissue>
    </source>
</reference>
<dbReference type="EMBL" id="GBRH01227445">
    <property type="protein sequence ID" value="JAD70450.1"/>
    <property type="molecule type" value="Transcribed_RNA"/>
</dbReference>
<proteinExistence type="predicted"/>
<protein>
    <submittedName>
        <fullName evidence="1">Uncharacterized protein</fullName>
    </submittedName>
</protein>
<organism evidence="1">
    <name type="scientific">Arundo donax</name>
    <name type="common">Giant reed</name>
    <name type="synonym">Donax arundinaceus</name>
    <dbReference type="NCBI Taxonomy" id="35708"/>
    <lineage>
        <taxon>Eukaryota</taxon>
        <taxon>Viridiplantae</taxon>
        <taxon>Streptophyta</taxon>
        <taxon>Embryophyta</taxon>
        <taxon>Tracheophyta</taxon>
        <taxon>Spermatophyta</taxon>
        <taxon>Magnoliopsida</taxon>
        <taxon>Liliopsida</taxon>
        <taxon>Poales</taxon>
        <taxon>Poaceae</taxon>
        <taxon>PACMAD clade</taxon>
        <taxon>Arundinoideae</taxon>
        <taxon>Arundineae</taxon>
        <taxon>Arundo</taxon>
    </lineage>
</organism>
<name>A0A0A9CAL5_ARUDO</name>
<sequence length="60" mass="6781">MEDALEMIRTAYDMFLPQLYLLIVVVMENEVDSSSVLIKKMISTSEFLAGNTTCQSFILS</sequence>
<accession>A0A0A9CAL5</accession>
<dbReference type="AlphaFoldDB" id="A0A0A9CAL5"/>